<gene>
    <name evidence="2" type="ORF">JOB18_020782</name>
</gene>
<feature type="region of interest" description="Disordered" evidence="1">
    <location>
        <begin position="1"/>
        <end position="32"/>
    </location>
</feature>
<proteinExistence type="predicted"/>
<organism evidence="2 3">
    <name type="scientific">Solea senegalensis</name>
    <name type="common">Senegalese sole</name>
    <dbReference type="NCBI Taxonomy" id="28829"/>
    <lineage>
        <taxon>Eukaryota</taxon>
        <taxon>Metazoa</taxon>
        <taxon>Chordata</taxon>
        <taxon>Craniata</taxon>
        <taxon>Vertebrata</taxon>
        <taxon>Euteleostomi</taxon>
        <taxon>Actinopterygii</taxon>
        <taxon>Neopterygii</taxon>
        <taxon>Teleostei</taxon>
        <taxon>Neoteleostei</taxon>
        <taxon>Acanthomorphata</taxon>
        <taxon>Carangaria</taxon>
        <taxon>Pleuronectiformes</taxon>
        <taxon>Pleuronectoidei</taxon>
        <taxon>Soleidae</taxon>
        <taxon>Solea</taxon>
    </lineage>
</organism>
<protein>
    <submittedName>
        <fullName evidence="2">Uncharacterized protein</fullName>
    </submittedName>
</protein>
<sequence>MTQFGVGGGRGAEQQCRKRGGSSSYSSEDGGVTPLKLIFEGLENFGDLCSLKELLSEGPESVCSSNT</sequence>
<accession>A0AAV6Q8S1</accession>
<keyword evidence="3" id="KW-1185">Reference proteome</keyword>
<evidence type="ECO:0000313" key="2">
    <source>
        <dbReference type="EMBL" id="KAG7485904.1"/>
    </source>
</evidence>
<dbReference type="AlphaFoldDB" id="A0AAV6Q8S1"/>
<evidence type="ECO:0000313" key="3">
    <source>
        <dbReference type="Proteomes" id="UP000693946"/>
    </source>
</evidence>
<reference evidence="2 3" key="1">
    <citation type="journal article" date="2021" name="Sci. Rep.">
        <title>Chromosome anchoring in Senegalese sole (Solea senegalensis) reveals sex-associated markers and genome rearrangements in flatfish.</title>
        <authorList>
            <person name="Guerrero-Cozar I."/>
            <person name="Gomez-Garrido J."/>
            <person name="Berbel C."/>
            <person name="Martinez-Blanch J.F."/>
            <person name="Alioto T."/>
            <person name="Claros M.G."/>
            <person name="Gagnaire P.A."/>
            <person name="Manchado M."/>
        </authorList>
    </citation>
    <scope>NUCLEOTIDE SEQUENCE [LARGE SCALE GENOMIC DNA]</scope>
    <source>
        <strain evidence="2">Sse05_10M</strain>
    </source>
</reference>
<comment type="caution">
    <text evidence="2">The sequence shown here is derived from an EMBL/GenBank/DDBJ whole genome shotgun (WGS) entry which is preliminary data.</text>
</comment>
<evidence type="ECO:0000256" key="1">
    <source>
        <dbReference type="SAM" id="MobiDB-lite"/>
    </source>
</evidence>
<dbReference type="EMBL" id="JAGKHQ010000018">
    <property type="protein sequence ID" value="KAG7485904.1"/>
    <property type="molecule type" value="Genomic_DNA"/>
</dbReference>
<name>A0AAV6Q8S1_SOLSE</name>
<feature type="compositionally biased region" description="Low complexity" evidence="1">
    <location>
        <begin position="21"/>
        <end position="31"/>
    </location>
</feature>
<dbReference type="Proteomes" id="UP000693946">
    <property type="component" value="Linkage Group LG6"/>
</dbReference>
<feature type="compositionally biased region" description="Gly residues" evidence="1">
    <location>
        <begin position="1"/>
        <end position="11"/>
    </location>
</feature>